<proteinExistence type="predicted"/>
<keyword evidence="1" id="KW-0472">Membrane</keyword>
<reference evidence="2" key="1">
    <citation type="journal article" date="2015" name="Nature">
        <title>Complex archaea that bridge the gap between prokaryotes and eukaryotes.</title>
        <authorList>
            <person name="Spang A."/>
            <person name="Saw J.H."/>
            <person name="Jorgensen S.L."/>
            <person name="Zaremba-Niedzwiedzka K."/>
            <person name="Martijn J."/>
            <person name="Lind A.E."/>
            <person name="van Eijk R."/>
            <person name="Schleper C."/>
            <person name="Guy L."/>
            <person name="Ettema T.J."/>
        </authorList>
    </citation>
    <scope>NUCLEOTIDE SEQUENCE</scope>
</reference>
<evidence type="ECO:0000256" key="1">
    <source>
        <dbReference type="SAM" id="Phobius"/>
    </source>
</evidence>
<evidence type="ECO:0000313" key="2">
    <source>
        <dbReference type="EMBL" id="KKN51071.1"/>
    </source>
</evidence>
<sequence>MNNNTLFTAGILSFIASLLHVACVFGGPDWYRLLGAGEQMAQMAEQGSMYPTYVTLAISVIIAIWGFYALSGAGVILKLPLLKTALGLITAVYLIRGIAGLIIPFLTSSQIVHQNSIQFWIISSIICCIYGSFYLFGTLKLWRIKNV</sequence>
<organism evidence="2">
    <name type="scientific">marine sediment metagenome</name>
    <dbReference type="NCBI Taxonomy" id="412755"/>
    <lineage>
        <taxon>unclassified sequences</taxon>
        <taxon>metagenomes</taxon>
        <taxon>ecological metagenomes</taxon>
    </lineage>
</organism>
<feature type="transmembrane region" description="Helical" evidence="1">
    <location>
        <begin position="50"/>
        <end position="77"/>
    </location>
</feature>
<dbReference type="AlphaFoldDB" id="A0A0F9TPN8"/>
<gene>
    <name evidence="2" type="ORF">LCGC14_0626430</name>
</gene>
<protein>
    <submittedName>
        <fullName evidence="2">Uncharacterized protein</fullName>
    </submittedName>
</protein>
<comment type="caution">
    <text evidence="2">The sequence shown here is derived from an EMBL/GenBank/DDBJ whole genome shotgun (WGS) entry which is preliminary data.</text>
</comment>
<keyword evidence="1" id="KW-1133">Transmembrane helix</keyword>
<dbReference type="EMBL" id="LAZR01001081">
    <property type="protein sequence ID" value="KKN51071.1"/>
    <property type="molecule type" value="Genomic_DNA"/>
</dbReference>
<keyword evidence="1" id="KW-0812">Transmembrane</keyword>
<feature type="transmembrane region" description="Helical" evidence="1">
    <location>
        <begin position="84"/>
        <end position="105"/>
    </location>
</feature>
<name>A0A0F9TPN8_9ZZZZ</name>
<feature type="transmembrane region" description="Helical" evidence="1">
    <location>
        <begin position="117"/>
        <end position="136"/>
    </location>
</feature>
<accession>A0A0F9TPN8</accession>